<evidence type="ECO:0000313" key="4">
    <source>
        <dbReference type="EMBL" id="AZU62981.1"/>
    </source>
</evidence>
<evidence type="ECO:0000256" key="1">
    <source>
        <dbReference type="PROSITE-ProRule" id="PRU00285"/>
    </source>
</evidence>
<dbReference type="AlphaFoldDB" id="A0A3T0I0W6"/>
<accession>A0A3T0I0W6</accession>
<dbReference type="RefSeq" id="WP_066400656.1">
    <property type="nucleotide sequence ID" value="NZ_CP022572.1"/>
</dbReference>
<gene>
    <name evidence="4" type="ORF">CHR53_17940</name>
</gene>
<dbReference type="InterPro" id="IPR031107">
    <property type="entry name" value="Small_HSP"/>
</dbReference>
<dbReference type="CDD" id="cd06464">
    <property type="entry name" value="ACD_sHsps-like"/>
    <property type="match status" value="1"/>
</dbReference>
<reference evidence="4 5" key="1">
    <citation type="submission" date="2017-07" db="EMBL/GenBank/DDBJ databases">
        <title>The complete genome sequence of Bacillus mesonae strain H20-5, an efficient strain improving plant abiotic stress resistance.</title>
        <authorList>
            <person name="Kim S.Y."/>
            <person name="Song H."/>
            <person name="Sang M.K."/>
            <person name="Weon H.-Y."/>
            <person name="Song J."/>
        </authorList>
    </citation>
    <scope>NUCLEOTIDE SEQUENCE [LARGE SCALE GENOMIC DNA]</scope>
    <source>
        <strain evidence="4 5">H20-5</strain>
    </source>
</reference>
<feature type="domain" description="SHSP" evidence="3">
    <location>
        <begin position="55"/>
        <end position="162"/>
    </location>
</feature>
<proteinExistence type="inferred from homology"/>
<comment type="similarity">
    <text evidence="1 2">Belongs to the small heat shock protein (HSP20) family.</text>
</comment>
<name>A0A3T0I0W6_9BACI</name>
<dbReference type="PANTHER" id="PTHR11527">
    <property type="entry name" value="HEAT-SHOCK PROTEIN 20 FAMILY MEMBER"/>
    <property type="match status" value="1"/>
</dbReference>
<dbReference type="PROSITE" id="PS01031">
    <property type="entry name" value="SHSP"/>
    <property type="match status" value="1"/>
</dbReference>
<evidence type="ECO:0000259" key="3">
    <source>
        <dbReference type="PROSITE" id="PS01031"/>
    </source>
</evidence>
<dbReference type="OrthoDB" id="9811615at2"/>
<dbReference type="InterPro" id="IPR008978">
    <property type="entry name" value="HSP20-like_chaperone"/>
</dbReference>
<evidence type="ECO:0000313" key="5">
    <source>
        <dbReference type="Proteomes" id="UP000282892"/>
    </source>
</evidence>
<dbReference type="Gene3D" id="2.60.40.790">
    <property type="match status" value="1"/>
</dbReference>
<dbReference type="Proteomes" id="UP000282892">
    <property type="component" value="Chromosome"/>
</dbReference>
<sequence>MDMEKIKQWMEVAKGMQGGDFWGNLFDQDFAKQFMNEEQMKGPSAGNHQQASREASVEKTFPTIDLLEGDEEVVVIIELPGVLKENVELGLSNNILTVKGKALSLHPHLKISYSERFYGEFQRQITLPDTINPSDISAKFWNGVLIVRYPRVTEKGEIIPIE</sequence>
<dbReference type="Pfam" id="PF00011">
    <property type="entry name" value="HSP20"/>
    <property type="match status" value="1"/>
</dbReference>
<protein>
    <submittedName>
        <fullName evidence="4">Hsp20/alpha crystallin family protein</fullName>
    </submittedName>
</protein>
<dbReference type="EMBL" id="CP022572">
    <property type="protein sequence ID" value="AZU62981.1"/>
    <property type="molecule type" value="Genomic_DNA"/>
</dbReference>
<dbReference type="SUPFAM" id="SSF49764">
    <property type="entry name" value="HSP20-like chaperones"/>
    <property type="match status" value="1"/>
</dbReference>
<organism evidence="4 5">
    <name type="scientific">Neobacillus mesonae</name>
    <dbReference type="NCBI Taxonomy" id="1193713"/>
    <lineage>
        <taxon>Bacteria</taxon>
        <taxon>Bacillati</taxon>
        <taxon>Bacillota</taxon>
        <taxon>Bacilli</taxon>
        <taxon>Bacillales</taxon>
        <taxon>Bacillaceae</taxon>
        <taxon>Neobacillus</taxon>
    </lineage>
</organism>
<dbReference type="InterPro" id="IPR002068">
    <property type="entry name" value="A-crystallin/Hsp20_dom"/>
</dbReference>
<dbReference type="KEGG" id="nmk:CHR53_17940"/>
<evidence type="ECO:0000256" key="2">
    <source>
        <dbReference type="RuleBase" id="RU003616"/>
    </source>
</evidence>
<keyword evidence="5" id="KW-1185">Reference proteome</keyword>
<dbReference type="STRING" id="1193713.GCA_001636315_00423"/>